<dbReference type="Proteomes" id="UP001224674">
    <property type="component" value="Chromosome"/>
</dbReference>
<name>A0AAJ6AM05_9MICC</name>
<evidence type="ECO:0000313" key="3">
    <source>
        <dbReference type="Proteomes" id="UP001224674"/>
    </source>
</evidence>
<dbReference type="CDD" id="cd07516">
    <property type="entry name" value="HAD_Pase"/>
    <property type="match status" value="1"/>
</dbReference>
<dbReference type="EMBL" id="CP122566">
    <property type="protein sequence ID" value="WGH92426.1"/>
    <property type="molecule type" value="Genomic_DNA"/>
</dbReference>
<dbReference type="Gene3D" id="3.40.50.1000">
    <property type="entry name" value="HAD superfamily/HAD-like"/>
    <property type="match status" value="1"/>
</dbReference>
<sequence length="300" mass="31846">MNRDGLSPHGESVERDATGHPVRRPGLIASDLDGTIISYRHPAGGSVITPRTTAAFQAAQEAGIPVVFVTGRPMRWMSGLVATLNGPAICSNGAVIYDLSSETVLEAHPIPVASVVAVYEELRRIEPGARCGFETLTGFVVEAGFRDDHPEDPSGYHPGGLHHYPRTIDGLDEHPGVLKFMVRVPDREPDQLLARVRAHLGTTVTVTHSAPGQPLLEISRADVNKAATLADYATSLGVHANEVVAFGDQLNDVEMIRWAGTGYAVGSGHPELKAAANAVTADCDDDGVAAVIEHLMHLPT</sequence>
<dbReference type="RefSeq" id="WP_233488056.1">
    <property type="nucleotide sequence ID" value="NZ_CP122561.1"/>
</dbReference>
<organism evidence="2 3">
    <name type="scientific">Auritidibacter ignavus</name>
    <dbReference type="NCBI Taxonomy" id="678932"/>
    <lineage>
        <taxon>Bacteria</taxon>
        <taxon>Bacillati</taxon>
        <taxon>Actinomycetota</taxon>
        <taxon>Actinomycetes</taxon>
        <taxon>Micrococcales</taxon>
        <taxon>Micrococcaceae</taxon>
        <taxon>Auritidibacter</taxon>
    </lineage>
</organism>
<feature type="region of interest" description="Disordered" evidence="1">
    <location>
        <begin position="1"/>
        <end position="26"/>
    </location>
</feature>
<dbReference type="EC" id="3.1.3.-" evidence="2"/>
<evidence type="ECO:0000256" key="1">
    <source>
        <dbReference type="SAM" id="MobiDB-lite"/>
    </source>
</evidence>
<keyword evidence="3" id="KW-1185">Reference proteome</keyword>
<dbReference type="PANTHER" id="PTHR10000">
    <property type="entry name" value="PHOSPHOSERINE PHOSPHATASE"/>
    <property type="match status" value="1"/>
</dbReference>
<protein>
    <submittedName>
        <fullName evidence="2">Cof-type HAD-IIB family hydrolase</fullName>
        <ecNumber evidence="2">3.1.3.-</ecNumber>
    </submittedName>
</protein>
<proteinExistence type="predicted"/>
<dbReference type="AlphaFoldDB" id="A0AAJ6AM05"/>
<dbReference type="NCBIfam" id="TIGR00099">
    <property type="entry name" value="Cof-subfamily"/>
    <property type="match status" value="1"/>
</dbReference>
<dbReference type="SUPFAM" id="SSF56784">
    <property type="entry name" value="HAD-like"/>
    <property type="match status" value="1"/>
</dbReference>
<dbReference type="InterPro" id="IPR036412">
    <property type="entry name" value="HAD-like_sf"/>
</dbReference>
<dbReference type="InterPro" id="IPR000150">
    <property type="entry name" value="Cof"/>
</dbReference>
<evidence type="ECO:0000313" key="2">
    <source>
        <dbReference type="EMBL" id="WGH92426.1"/>
    </source>
</evidence>
<dbReference type="PANTHER" id="PTHR10000:SF8">
    <property type="entry name" value="HAD SUPERFAMILY HYDROLASE-LIKE, TYPE 3"/>
    <property type="match status" value="1"/>
</dbReference>
<dbReference type="GeneID" id="83696006"/>
<keyword evidence="2" id="KW-0378">Hydrolase</keyword>
<reference evidence="2 3" key="1">
    <citation type="submission" date="2023-03" db="EMBL/GenBank/DDBJ databases">
        <title>Complete genome sequences of several Auritidibacter ignavus strains isolated from ear infections.</title>
        <authorList>
            <person name="Baehr T."/>
            <person name="Baumhoegger A.M."/>
        </authorList>
    </citation>
    <scope>NUCLEOTIDE SEQUENCE [LARGE SCALE GENOMIC DNA]</scope>
    <source>
        <strain evidence="2 3">BABAE-6</strain>
    </source>
</reference>
<dbReference type="Gene3D" id="3.30.1240.10">
    <property type="match status" value="1"/>
</dbReference>
<dbReference type="Pfam" id="PF08282">
    <property type="entry name" value="Hydrolase_3"/>
    <property type="match status" value="1"/>
</dbReference>
<dbReference type="InterPro" id="IPR023214">
    <property type="entry name" value="HAD_sf"/>
</dbReference>
<accession>A0AAJ6AM05</accession>
<dbReference type="GO" id="GO:0000287">
    <property type="term" value="F:magnesium ion binding"/>
    <property type="evidence" value="ECO:0007669"/>
    <property type="project" value="TreeGrafter"/>
</dbReference>
<dbReference type="GO" id="GO:0005829">
    <property type="term" value="C:cytosol"/>
    <property type="evidence" value="ECO:0007669"/>
    <property type="project" value="TreeGrafter"/>
</dbReference>
<dbReference type="GO" id="GO:0016791">
    <property type="term" value="F:phosphatase activity"/>
    <property type="evidence" value="ECO:0007669"/>
    <property type="project" value="TreeGrafter"/>
</dbReference>
<gene>
    <name evidence="2" type="ORF">QDX21_08860</name>
</gene>